<gene>
    <name evidence="2" type="ORF">KTQ36_05905</name>
</gene>
<reference evidence="2 3" key="1">
    <citation type="submission" date="2021-07" db="EMBL/GenBank/DDBJ databases">
        <title>The draft genome sequence of Sphingomicrobium sp. B8.</title>
        <authorList>
            <person name="Mu L."/>
        </authorList>
    </citation>
    <scope>NUCLEOTIDE SEQUENCE [LARGE SCALE GENOMIC DNA]</scope>
    <source>
        <strain evidence="2 3">B8</strain>
    </source>
</reference>
<dbReference type="Proteomes" id="UP000698028">
    <property type="component" value="Unassembled WGS sequence"/>
</dbReference>
<feature type="region of interest" description="Disordered" evidence="1">
    <location>
        <begin position="187"/>
        <end position="210"/>
    </location>
</feature>
<evidence type="ECO:0000313" key="3">
    <source>
        <dbReference type="Proteomes" id="UP000698028"/>
    </source>
</evidence>
<evidence type="ECO:0000313" key="2">
    <source>
        <dbReference type="EMBL" id="MBW0144829.1"/>
    </source>
</evidence>
<evidence type="ECO:0000256" key="1">
    <source>
        <dbReference type="SAM" id="MobiDB-lite"/>
    </source>
</evidence>
<protein>
    <submittedName>
        <fullName evidence="2">CpaD family pilus assembly protein</fullName>
    </submittedName>
</protein>
<accession>A0ABS6V5I8</accession>
<sequence>MKKTIALLLVACGTAACSTGYPSDDRRGLAPVHVPVVERQNFAYDIPASASGVPASGMQALDAWFGSLGLRYGDRVYIDGANAAYARNDVARLAGRYGLLLADGAPVTQGSIEPGMARVVVTRAHASMPTCPAWEGESHGNPANESMPNFGCAVNGNLAAMIANPEDLVHGRPGAATVDARTSARAVRSYREQPLTGEGGLMEISTSEGE</sequence>
<dbReference type="PROSITE" id="PS51257">
    <property type="entry name" value="PROKAR_LIPOPROTEIN"/>
    <property type="match status" value="1"/>
</dbReference>
<dbReference type="EMBL" id="JAHVAH010000001">
    <property type="protein sequence ID" value="MBW0144829.1"/>
    <property type="molecule type" value="Genomic_DNA"/>
</dbReference>
<dbReference type="Pfam" id="PF09476">
    <property type="entry name" value="Pilus_CpaD"/>
    <property type="match status" value="1"/>
</dbReference>
<organism evidence="2 3">
    <name type="scientific">Sphingomicrobium clamense</name>
    <dbReference type="NCBI Taxonomy" id="2851013"/>
    <lineage>
        <taxon>Bacteria</taxon>
        <taxon>Pseudomonadati</taxon>
        <taxon>Pseudomonadota</taxon>
        <taxon>Alphaproteobacteria</taxon>
        <taxon>Sphingomonadales</taxon>
        <taxon>Sphingomonadaceae</taxon>
        <taxon>Sphingomicrobium</taxon>
    </lineage>
</organism>
<name>A0ABS6V5I8_9SPHN</name>
<dbReference type="RefSeq" id="WP_218632788.1">
    <property type="nucleotide sequence ID" value="NZ_JAHVAH010000001.1"/>
</dbReference>
<dbReference type="InterPro" id="IPR019027">
    <property type="entry name" value="Pilus_biogenesis_CpaD-related"/>
</dbReference>
<keyword evidence="3" id="KW-1185">Reference proteome</keyword>
<comment type="caution">
    <text evidence="2">The sequence shown here is derived from an EMBL/GenBank/DDBJ whole genome shotgun (WGS) entry which is preliminary data.</text>
</comment>
<proteinExistence type="predicted"/>